<name>A0A645D364_9ZZZZ</name>
<dbReference type="Pfam" id="PF05258">
    <property type="entry name" value="DciA"/>
    <property type="match status" value="1"/>
</dbReference>
<evidence type="ECO:0000256" key="1">
    <source>
        <dbReference type="SAM" id="MobiDB-lite"/>
    </source>
</evidence>
<sequence length="200" mass="21716">MSEPPGGRFGDGFDDPVDEPDDIAIFPEPLDTGDHDPLGIEVATRIAHDAAGILPPPRGVGIRRRRRRPQMNEQRSGAGPDARDPQLLGDALNRLVSRRGWKTQVGLRRMLEAWPQIVGPVNAQHAQPAGFADKVLLVRAESTTWATVLRQMAPQIVAKLNAELGEGSVVRIDVRGPAAPSWSHGPRSVRDGRGPRDTYG</sequence>
<comment type="caution">
    <text evidence="2">The sequence shown here is derived from an EMBL/GenBank/DDBJ whole genome shotgun (WGS) entry which is preliminary data.</text>
</comment>
<evidence type="ECO:0000313" key="2">
    <source>
        <dbReference type="EMBL" id="MPM83734.1"/>
    </source>
</evidence>
<gene>
    <name evidence="2" type="ORF">SDC9_130803</name>
</gene>
<feature type="region of interest" description="Disordered" evidence="1">
    <location>
        <begin position="1"/>
        <end position="36"/>
    </location>
</feature>
<dbReference type="AlphaFoldDB" id="A0A645D364"/>
<organism evidence="2">
    <name type="scientific">bioreactor metagenome</name>
    <dbReference type="NCBI Taxonomy" id="1076179"/>
    <lineage>
        <taxon>unclassified sequences</taxon>
        <taxon>metagenomes</taxon>
        <taxon>ecological metagenomes</taxon>
    </lineage>
</organism>
<dbReference type="PANTHER" id="PTHR36456">
    <property type="entry name" value="UPF0232 PROTEIN SCO3875"/>
    <property type="match status" value="1"/>
</dbReference>
<proteinExistence type="predicted"/>
<dbReference type="PANTHER" id="PTHR36456:SF1">
    <property type="entry name" value="UPF0232 PROTEIN SCO3875"/>
    <property type="match status" value="1"/>
</dbReference>
<feature type="compositionally biased region" description="Acidic residues" evidence="1">
    <location>
        <begin position="12"/>
        <end position="22"/>
    </location>
</feature>
<evidence type="ECO:0008006" key="3">
    <source>
        <dbReference type="Google" id="ProtNLM"/>
    </source>
</evidence>
<reference evidence="2" key="1">
    <citation type="submission" date="2019-08" db="EMBL/GenBank/DDBJ databases">
        <authorList>
            <person name="Kucharzyk K."/>
            <person name="Murdoch R.W."/>
            <person name="Higgins S."/>
            <person name="Loffler F."/>
        </authorList>
    </citation>
    <scope>NUCLEOTIDE SEQUENCE</scope>
</reference>
<dbReference type="InterPro" id="IPR007922">
    <property type="entry name" value="DciA-like"/>
</dbReference>
<feature type="region of interest" description="Disordered" evidence="1">
    <location>
        <begin position="51"/>
        <end position="87"/>
    </location>
</feature>
<feature type="compositionally biased region" description="Basic and acidic residues" evidence="1">
    <location>
        <begin position="188"/>
        <end position="200"/>
    </location>
</feature>
<feature type="region of interest" description="Disordered" evidence="1">
    <location>
        <begin position="176"/>
        <end position="200"/>
    </location>
</feature>
<accession>A0A645D364</accession>
<protein>
    <recommendedName>
        <fullName evidence="3">RNA-binding protein</fullName>
    </recommendedName>
</protein>
<dbReference type="EMBL" id="VSSQ01032467">
    <property type="protein sequence ID" value="MPM83734.1"/>
    <property type="molecule type" value="Genomic_DNA"/>
</dbReference>